<dbReference type="AlphaFoldDB" id="A0A830EF45"/>
<sequence length="87" mass="8586">MDAARLHHFSMLLIGLSLGINGFVTVRTGGGSDVGGVAMAAGGVLMAGVSVYSLVTDATSGVGRRVAMVTAFGAVLAVSGTVLMLFA</sequence>
<keyword evidence="1" id="KW-0812">Transmembrane</keyword>
<reference evidence="2" key="2">
    <citation type="submission" date="2020-09" db="EMBL/GenBank/DDBJ databases">
        <authorList>
            <person name="Sun Q."/>
            <person name="Ohkuma M."/>
        </authorList>
    </citation>
    <scope>NUCLEOTIDE SEQUENCE</scope>
    <source>
        <strain evidence="2">JCM 19018</strain>
    </source>
</reference>
<evidence type="ECO:0000313" key="3">
    <source>
        <dbReference type="Proteomes" id="UP000614221"/>
    </source>
</evidence>
<gene>
    <name evidence="2" type="ORF">GCM10009067_03510</name>
</gene>
<reference evidence="2" key="1">
    <citation type="journal article" date="2014" name="Int. J. Syst. Evol. Microbiol.">
        <title>Complete genome sequence of Corynebacterium casei LMG S-19264T (=DSM 44701T), isolated from a smear-ripened cheese.</title>
        <authorList>
            <consortium name="US DOE Joint Genome Institute (JGI-PGF)"/>
            <person name="Walter F."/>
            <person name="Albersmeier A."/>
            <person name="Kalinowski J."/>
            <person name="Ruckert C."/>
        </authorList>
    </citation>
    <scope>NUCLEOTIDE SEQUENCE</scope>
    <source>
        <strain evidence="2">JCM 19018</strain>
    </source>
</reference>
<dbReference type="EMBL" id="BMPD01000001">
    <property type="protein sequence ID" value="GGK54255.1"/>
    <property type="molecule type" value="Genomic_DNA"/>
</dbReference>
<evidence type="ECO:0000256" key="1">
    <source>
        <dbReference type="SAM" id="Phobius"/>
    </source>
</evidence>
<proteinExistence type="predicted"/>
<protein>
    <submittedName>
        <fullName evidence="2">Uncharacterized protein</fullName>
    </submittedName>
</protein>
<keyword evidence="1" id="KW-1133">Transmembrane helix</keyword>
<evidence type="ECO:0000313" key="2">
    <source>
        <dbReference type="EMBL" id="GGK54255.1"/>
    </source>
</evidence>
<feature type="transmembrane region" description="Helical" evidence="1">
    <location>
        <begin position="67"/>
        <end position="86"/>
    </location>
</feature>
<comment type="caution">
    <text evidence="2">The sequence shown here is derived from an EMBL/GenBank/DDBJ whole genome shotgun (WGS) entry which is preliminary data.</text>
</comment>
<keyword evidence="1" id="KW-0472">Membrane</keyword>
<dbReference type="RefSeq" id="WP_188974852.1">
    <property type="nucleotide sequence ID" value="NZ_BMPD01000001.1"/>
</dbReference>
<accession>A0A830EF45</accession>
<dbReference type="Proteomes" id="UP000614221">
    <property type="component" value="Unassembled WGS sequence"/>
</dbReference>
<organism evidence="2 3">
    <name type="scientific">Haloarcula sebkhae</name>
    <dbReference type="NCBI Taxonomy" id="932660"/>
    <lineage>
        <taxon>Archaea</taxon>
        <taxon>Methanobacteriati</taxon>
        <taxon>Methanobacteriota</taxon>
        <taxon>Stenosarchaea group</taxon>
        <taxon>Halobacteria</taxon>
        <taxon>Halobacteriales</taxon>
        <taxon>Haloarculaceae</taxon>
        <taxon>Haloarcula</taxon>
    </lineage>
</organism>
<feature type="transmembrane region" description="Helical" evidence="1">
    <location>
        <begin position="36"/>
        <end position="55"/>
    </location>
</feature>
<name>A0A830EF45_9EURY</name>
<feature type="transmembrane region" description="Helical" evidence="1">
    <location>
        <begin position="6"/>
        <end position="24"/>
    </location>
</feature>